<dbReference type="FunFam" id="2.30.180.10:FF:000032">
    <property type="entry name" value="Fasciclin domain-containing protein, putative"/>
    <property type="match status" value="1"/>
</dbReference>
<reference evidence="2 3" key="1">
    <citation type="submission" date="2018-03" db="EMBL/GenBank/DDBJ databases">
        <title>The ancient ancestry and fast evolution of plastids.</title>
        <authorList>
            <person name="Moore K.R."/>
            <person name="Magnabosco C."/>
            <person name="Momper L."/>
            <person name="Gold D.A."/>
            <person name="Bosak T."/>
            <person name="Fournier G.P."/>
        </authorList>
    </citation>
    <scope>NUCLEOTIDE SEQUENCE [LARGE SCALE GENOMIC DNA]</scope>
    <source>
        <strain evidence="2 3">CCALA 037</strain>
    </source>
</reference>
<keyword evidence="3" id="KW-1185">Reference proteome</keyword>
<feature type="domain" description="FAS1" evidence="1">
    <location>
        <begin position="1"/>
        <end position="131"/>
    </location>
</feature>
<dbReference type="InterPro" id="IPR036378">
    <property type="entry name" value="FAS1_dom_sf"/>
</dbReference>
<dbReference type="GO" id="GO:0005615">
    <property type="term" value="C:extracellular space"/>
    <property type="evidence" value="ECO:0007669"/>
    <property type="project" value="TreeGrafter"/>
</dbReference>
<dbReference type="Proteomes" id="UP000238937">
    <property type="component" value="Unassembled WGS sequence"/>
</dbReference>
<dbReference type="InterPro" id="IPR000782">
    <property type="entry name" value="FAS1_domain"/>
</dbReference>
<accession>A0A2T1G599</accession>
<dbReference type="PROSITE" id="PS50213">
    <property type="entry name" value="FAS1"/>
    <property type="match status" value="1"/>
</dbReference>
<evidence type="ECO:0000259" key="1">
    <source>
        <dbReference type="PROSITE" id="PS50213"/>
    </source>
</evidence>
<dbReference type="PANTHER" id="PTHR10900">
    <property type="entry name" value="PERIOSTIN-RELATED"/>
    <property type="match status" value="1"/>
</dbReference>
<dbReference type="InterPro" id="IPR050904">
    <property type="entry name" value="Adhesion/Biosynth-related"/>
</dbReference>
<sequence>MANILETASQSGDFTVLLKAIKATELEDTLNSEGSFTVLAPTDDAFAKLPQAERDALFDNLPKLKRIVLYHAVMGNVQSDDLAEIDEAPTVEGSVLAIKRGEGKVRINDALVTQMDILADNGVIHKIDTVLMPAILEHEYDE</sequence>
<protein>
    <submittedName>
        <fullName evidence="2">Fasciclin</fullName>
    </submittedName>
</protein>
<comment type="caution">
    <text evidence="2">The sequence shown here is derived from an EMBL/GenBank/DDBJ whole genome shotgun (WGS) entry which is preliminary data.</text>
</comment>
<dbReference type="SMART" id="SM00554">
    <property type="entry name" value="FAS1"/>
    <property type="match status" value="1"/>
</dbReference>
<dbReference type="OrthoDB" id="9800666at2"/>
<dbReference type="AlphaFoldDB" id="A0A2T1G599"/>
<dbReference type="RefSeq" id="WP_106309171.1">
    <property type="nucleotide sequence ID" value="NZ_PVWO01000327.1"/>
</dbReference>
<organism evidence="2 3">
    <name type="scientific">Chamaesiphon polymorphus CCALA 037</name>
    <dbReference type="NCBI Taxonomy" id="2107692"/>
    <lineage>
        <taxon>Bacteria</taxon>
        <taxon>Bacillati</taxon>
        <taxon>Cyanobacteriota</taxon>
        <taxon>Cyanophyceae</taxon>
        <taxon>Gomontiellales</taxon>
        <taxon>Chamaesiphonaceae</taxon>
        <taxon>Chamaesiphon</taxon>
    </lineage>
</organism>
<dbReference type="SUPFAM" id="SSF82153">
    <property type="entry name" value="FAS1 domain"/>
    <property type="match status" value="1"/>
</dbReference>
<evidence type="ECO:0000313" key="3">
    <source>
        <dbReference type="Proteomes" id="UP000238937"/>
    </source>
</evidence>
<dbReference type="EMBL" id="PVWO01000327">
    <property type="protein sequence ID" value="PSB52405.1"/>
    <property type="molecule type" value="Genomic_DNA"/>
</dbReference>
<proteinExistence type="predicted"/>
<name>A0A2T1G599_9CYAN</name>
<evidence type="ECO:0000313" key="2">
    <source>
        <dbReference type="EMBL" id="PSB52405.1"/>
    </source>
</evidence>
<gene>
    <name evidence="2" type="ORF">C7B77_20550</name>
</gene>
<dbReference type="Gene3D" id="2.30.180.10">
    <property type="entry name" value="FAS1 domain"/>
    <property type="match status" value="1"/>
</dbReference>
<dbReference type="PANTHER" id="PTHR10900:SF77">
    <property type="entry name" value="FI19380P1"/>
    <property type="match status" value="1"/>
</dbReference>
<dbReference type="Pfam" id="PF02469">
    <property type="entry name" value="Fasciclin"/>
    <property type="match status" value="1"/>
</dbReference>